<feature type="transmembrane region" description="Helical" evidence="1">
    <location>
        <begin position="6"/>
        <end position="30"/>
    </location>
</feature>
<evidence type="ECO:0008006" key="4">
    <source>
        <dbReference type="Google" id="ProtNLM"/>
    </source>
</evidence>
<proteinExistence type="predicted"/>
<accession>A0A517YR61</accession>
<evidence type="ECO:0000256" key="1">
    <source>
        <dbReference type="SAM" id="Phobius"/>
    </source>
</evidence>
<dbReference type="InterPro" id="IPR036514">
    <property type="entry name" value="SGNH_hydro_sf"/>
</dbReference>
<keyword evidence="3" id="KW-1185">Reference proteome</keyword>
<gene>
    <name evidence="2" type="ORF">KS4_07340</name>
</gene>
<dbReference type="InterPro" id="IPR013424">
    <property type="entry name" value="Ice-binding_C"/>
</dbReference>
<dbReference type="Gene3D" id="3.40.50.1110">
    <property type="entry name" value="SGNH hydrolase"/>
    <property type="match status" value="1"/>
</dbReference>
<keyword evidence="1" id="KW-0472">Membrane</keyword>
<dbReference type="NCBIfam" id="TIGR02595">
    <property type="entry name" value="PEP_CTERM"/>
    <property type="match status" value="1"/>
</dbReference>
<sequence length="298" mass="31801">MGIKRIIVVLMVVVMGGLIVGEAGAVNVLFYGNSYTRKYAVANVSLPDMVKAIADAAGQPDVFVKDAAHNGRDFAWHLSSNQAVIGNTLSAGENWDYVVMQNYSTRTLTSHSAGDLTKHRQNSVKLYQAVADHSGDVVPVLFETWSRAPGSPVMDSYADGRAGQDQMQAEIKAGYALAAGDIDIAADAVIAKIAGVGTAWQTADFSNLHHTDHSHANQRGRMLSALVMYSTIFEDDTRDLLLSGKLDTALGMLNLSYADGDELTLVSDAVASVPEPVTGMMLVVVGGGMMLRRRRIAG</sequence>
<protein>
    <recommendedName>
        <fullName evidence="4">PEP-CTERM protein-sorting domain-containing protein</fullName>
    </recommendedName>
</protein>
<dbReference type="KEGG" id="pcor:KS4_07340"/>
<dbReference type="EMBL" id="CP036425">
    <property type="protein sequence ID" value="QDU32700.1"/>
    <property type="molecule type" value="Genomic_DNA"/>
</dbReference>
<dbReference type="Proteomes" id="UP000317369">
    <property type="component" value="Chromosome"/>
</dbReference>
<keyword evidence="1" id="KW-1133">Transmembrane helix</keyword>
<evidence type="ECO:0000313" key="3">
    <source>
        <dbReference type="Proteomes" id="UP000317369"/>
    </source>
</evidence>
<organism evidence="2 3">
    <name type="scientific">Poriferisphaera corsica</name>
    <dbReference type="NCBI Taxonomy" id="2528020"/>
    <lineage>
        <taxon>Bacteria</taxon>
        <taxon>Pseudomonadati</taxon>
        <taxon>Planctomycetota</taxon>
        <taxon>Phycisphaerae</taxon>
        <taxon>Phycisphaerales</taxon>
        <taxon>Phycisphaeraceae</taxon>
        <taxon>Poriferisphaera</taxon>
    </lineage>
</organism>
<name>A0A517YR61_9BACT</name>
<reference evidence="2 3" key="1">
    <citation type="submission" date="2019-02" db="EMBL/GenBank/DDBJ databases">
        <title>Deep-cultivation of Planctomycetes and their phenomic and genomic characterization uncovers novel biology.</title>
        <authorList>
            <person name="Wiegand S."/>
            <person name="Jogler M."/>
            <person name="Boedeker C."/>
            <person name="Pinto D."/>
            <person name="Vollmers J."/>
            <person name="Rivas-Marin E."/>
            <person name="Kohn T."/>
            <person name="Peeters S.H."/>
            <person name="Heuer A."/>
            <person name="Rast P."/>
            <person name="Oberbeckmann S."/>
            <person name="Bunk B."/>
            <person name="Jeske O."/>
            <person name="Meyerdierks A."/>
            <person name="Storesund J.E."/>
            <person name="Kallscheuer N."/>
            <person name="Luecker S."/>
            <person name="Lage O.M."/>
            <person name="Pohl T."/>
            <person name="Merkel B.J."/>
            <person name="Hornburger P."/>
            <person name="Mueller R.-W."/>
            <person name="Bruemmer F."/>
            <person name="Labrenz M."/>
            <person name="Spormann A.M."/>
            <person name="Op den Camp H."/>
            <person name="Overmann J."/>
            <person name="Amann R."/>
            <person name="Jetten M.S.M."/>
            <person name="Mascher T."/>
            <person name="Medema M.H."/>
            <person name="Devos D.P."/>
            <person name="Kaster A.-K."/>
            <person name="Ovreas L."/>
            <person name="Rohde M."/>
            <person name="Galperin M.Y."/>
            <person name="Jogler C."/>
        </authorList>
    </citation>
    <scope>NUCLEOTIDE SEQUENCE [LARGE SCALE GENOMIC DNA]</scope>
    <source>
        <strain evidence="2 3">KS4</strain>
    </source>
</reference>
<dbReference type="AlphaFoldDB" id="A0A517YR61"/>
<dbReference type="GO" id="GO:0016788">
    <property type="term" value="F:hydrolase activity, acting on ester bonds"/>
    <property type="evidence" value="ECO:0007669"/>
    <property type="project" value="UniProtKB-ARBA"/>
</dbReference>
<evidence type="ECO:0000313" key="2">
    <source>
        <dbReference type="EMBL" id="QDU32700.1"/>
    </source>
</evidence>
<keyword evidence="1" id="KW-0812">Transmembrane</keyword>